<accession>A0A163DP89</accession>
<dbReference type="EMBL" id="KV440982">
    <property type="protein sequence ID" value="OAD72670.1"/>
    <property type="molecule type" value="Genomic_DNA"/>
</dbReference>
<dbReference type="AlphaFoldDB" id="A0A163DP89"/>
<organism evidence="1 2">
    <name type="scientific">Phycomyces blakesleeanus (strain ATCC 8743b / DSM 1359 / FGSC 10004 / NBRC 33097 / NRRL 1555)</name>
    <dbReference type="NCBI Taxonomy" id="763407"/>
    <lineage>
        <taxon>Eukaryota</taxon>
        <taxon>Fungi</taxon>
        <taxon>Fungi incertae sedis</taxon>
        <taxon>Mucoromycota</taxon>
        <taxon>Mucoromycotina</taxon>
        <taxon>Mucoromycetes</taxon>
        <taxon>Mucorales</taxon>
        <taxon>Phycomycetaceae</taxon>
        <taxon>Phycomyces</taxon>
    </lineage>
</organism>
<evidence type="ECO:0000313" key="2">
    <source>
        <dbReference type="Proteomes" id="UP000077315"/>
    </source>
</evidence>
<reference evidence="2" key="1">
    <citation type="submission" date="2015-06" db="EMBL/GenBank/DDBJ databases">
        <title>Expansion of signal transduction pathways in fungi by whole-genome duplication.</title>
        <authorList>
            <consortium name="DOE Joint Genome Institute"/>
            <person name="Corrochano L.M."/>
            <person name="Kuo A."/>
            <person name="Marcet-Houben M."/>
            <person name="Polaino S."/>
            <person name="Salamov A."/>
            <person name="Villalobos J.M."/>
            <person name="Alvarez M.I."/>
            <person name="Avalos J."/>
            <person name="Benito E.P."/>
            <person name="Benoit I."/>
            <person name="Burger G."/>
            <person name="Camino L.P."/>
            <person name="Canovas D."/>
            <person name="Cerda-Olmedo E."/>
            <person name="Cheng J.-F."/>
            <person name="Dominguez A."/>
            <person name="Elias M."/>
            <person name="Eslava A.P."/>
            <person name="Glaser F."/>
            <person name="Grimwood J."/>
            <person name="Gutierrez G."/>
            <person name="Heitman J."/>
            <person name="Henrissat B."/>
            <person name="Iturriaga E.A."/>
            <person name="Lang B.F."/>
            <person name="Lavin J.L."/>
            <person name="Lee S."/>
            <person name="Li W."/>
            <person name="Lindquist E."/>
            <person name="Lopez-Garcia S."/>
            <person name="Luque E.M."/>
            <person name="Marcos A.T."/>
            <person name="Martin J."/>
            <person name="McCluskey K."/>
            <person name="Medina H.R."/>
            <person name="Miralles-Duran A."/>
            <person name="Miyazaki A."/>
            <person name="Munoz-Torres E."/>
            <person name="Oguiza J.A."/>
            <person name="Ohm R."/>
            <person name="Olmedo M."/>
            <person name="Orejas M."/>
            <person name="Ortiz-Castellanos L."/>
            <person name="Pisabarro A.G."/>
            <person name="Rodriguez-Romero J."/>
            <person name="Ruiz-Herrera J."/>
            <person name="Ruiz-Vazquez R."/>
            <person name="Sanz C."/>
            <person name="Schackwitz W."/>
            <person name="Schmutz J."/>
            <person name="Shahriari M."/>
            <person name="Shelest E."/>
            <person name="Silva-Franco F."/>
            <person name="Soanes D."/>
            <person name="Syed K."/>
            <person name="Tagua V.G."/>
            <person name="Talbot N.J."/>
            <person name="Thon M."/>
            <person name="De vries R.P."/>
            <person name="Wiebenga A."/>
            <person name="Yadav J.S."/>
            <person name="Braun E.L."/>
            <person name="Baker S."/>
            <person name="Garre V."/>
            <person name="Horwitz B."/>
            <person name="Torres-Martinez S."/>
            <person name="Idnurm A."/>
            <person name="Herrera-Estrella A."/>
            <person name="Gabaldon T."/>
            <person name="Grigoriev I.V."/>
        </authorList>
    </citation>
    <scope>NUCLEOTIDE SEQUENCE [LARGE SCALE GENOMIC DNA]</scope>
    <source>
        <strain evidence="2">NRRL 1555(-)</strain>
    </source>
</reference>
<name>A0A163DP89_PHYB8</name>
<sequence>MNLSAENYPAAIIPAHDDDAMSVMTEEDLIASLSDNISFASSTPGQFVAPSPLRPLVANAATTVLSLSEKLRLELQQHVEAVSAAHAMNDEQAAELALNKVRRVKEMIDIEIACSQYLSPSVKVVEKSSRTGGLTLNRRDLPKFQLSDDVIRSFPNEEVFHSVDHFLRTFQKVIESSLQDIELVWKRFLPLCLPHSDDGWVEMDLKKCVDWNVAKICFTARHGSHLVTSRSVKEVFTMVMLPSESIGDYSKKFLQAVYDAGLPKNDACVADRFLASLTRQVQTLLQLTMTRLDFNGETKRDWTVEQLMQIGRDILGDDNRMYAEATQLIPGANMHTERRMEKKRMEAYPRKKVHSSNNQQHRISKPERSFFCSHHGKNTTHESSKCFTLANKAKVAAPTKHNPCRRCGENYFCGHVCKDSEPVLMVLQVPAKEKSEQVLKAIQDSVDLELEDMSFNFPSLSCQRIVHAPEVLEFNTEFNFDILLGRDILTKMNIGLINVAYDIEGEYIHSDNAKDYAAVYENLNINKEKKFEPDNLPAGTETQRTEFIQSIQASLDENKKIPVESSCPLSESLIRLPTKEGTTAYRRQYPILHALRPTLDKQLCINRHISQKTLSAPFSLMYARRFNVPDEYGDKAKFSLPKNTLSFQCRSLEV</sequence>
<dbReference type="GeneID" id="29000243"/>
<proteinExistence type="predicted"/>
<protein>
    <submittedName>
        <fullName evidence="1">Uncharacterized protein</fullName>
    </submittedName>
</protein>
<dbReference type="STRING" id="763407.A0A163DP89"/>
<dbReference type="OrthoDB" id="2289373at2759"/>
<dbReference type="InParanoid" id="A0A163DP89"/>
<dbReference type="Proteomes" id="UP000077315">
    <property type="component" value="Unassembled WGS sequence"/>
</dbReference>
<keyword evidence="2" id="KW-1185">Reference proteome</keyword>
<dbReference type="RefSeq" id="XP_018290710.1">
    <property type="nucleotide sequence ID" value="XM_018439337.1"/>
</dbReference>
<dbReference type="VEuPathDB" id="FungiDB:PHYBLDRAFT_187146"/>
<evidence type="ECO:0000313" key="1">
    <source>
        <dbReference type="EMBL" id="OAD72670.1"/>
    </source>
</evidence>
<gene>
    <name evidence="1" type="ORF">PHYBLDRAFT_187146</name>
</gene>